<sequence length="49" mass="6041">MEYQPYFTQIHFRFHLSFLLLLRIKHFNIEHSEHVTGGHYATTSFFHFN</sequence>
<dbReference type="Proteomes" id="UP000078336">
    <property type="component" value="Unassembled WGS sequence"/>
</dbReference>
<reference evidence="1 2" key="1">
    <citation type="submission" date="2016-03" db="EMBL/GenBank/DDBJ databases">
        <title>Spore heat resistance.</title>
        <authorList>
            <person name="Boekhorst J."/>
            <person name="Berendsen E.M."/>
            <person name="Wells-Bennik M.H."/>
            <person name="Kuipers O.P."/>
        </authorList>
    </citation>
    <scope>NUCLEOTIDE SEQUENCE [LARGE SCALE GENOMIC DNA]</scope>
    <source>
        <strain evidence="1 2">AF16</strain>
    </source>
</reference>
<proteinExistence type="predicted"/>
<organism evidence="1 2">
    <name type="scientific">Anoxybacillus flavithermus</name>
    <dbReference type="NCBI Taxonomy" id="33934"/>
    <lineage>
        <taxon>Bacteria</taxon>
        <taxon>Bacillati</taxon>
        <taxon>Bacillota</taxon>
        <taxon>Bacilli</taxon>
        <taxon>Bacillales</taxon>
        <taxon>Anoxybacillaceae</taxon>
        <taxon>Anoxybacillus</taxon>
    </lineage>
</organism>
<dbReference type="AlphaFoldDB" id="A0A178TI24"/>
<name>A0A178TI24_9BACL</name>
<evidence type="ECO:0000313" key="1">
    <source>
        <dbReference type="EMBL" id="OAO80989.1"/>
    </source>
</evidence>
<comment type="caution">
    <text evidence="1">The sequence shown here is derived from an EMBL/GenBank/DDBJ whole genome shotgun (WGS) entry which is preliminary data.</text>
</comment>
<evidence type="ECO:0000313" key="2">
    <source>
        <dbReference type="Proteomes" id="UP000078336"/>
    </source>
</evidence>
<protein>
    <submittedName>
        <fullName evidence="1">Uncharacterized protein</fullName>
    </submittedName>
</protein>
<dbReference type="EMBL" id="LUCQ01000059">
    <property type="protein sequence ID" value="OAO80989.1"/>
    <property type="molecule type" value="Genomic_DNA"/>
</dbReference>
<keyword evidence="2" id="KW-1185">Reference proteome</keyword>
<gene>
    <name evidence="1" type="ORF">TAF16_0823</name>
</gene>
<accession>A0A178TI24</accession>